<name>A0AA86TPJ1_9FABA</name>
<proteinExistence type="inferred from homology"/>
<dbReference type="PANTHER" id="PTHR21087">
    <property type="entry name" value="SHIKIMATE KINASE"/>
    <property type="match status" value="1"/>
</dbReference>
<protein>
    <submittedName>
        <fullName evidence="2">Uncharacterized protein</fullName>
    </submittedName>
</protein>
<dbReference type="GO" id="GO:0009507">
    <property type="term" value="C:chloroplast"/>
    <property type="evidence" value="ECO:0007669"/>
    <property type="project" value="TreeGrafter"/>
</dbReference>
<accession>A0AA86TPJ1</accession>
<evidence type="ECO:0000256" key="1">
    <source>
        <dbReference type="ARBA" id="ARBA00006997"/>
    </source>
</evidence>
<dbReference type="Proteomes" id="UP001189624">
    <property type="component" value="Chromosome 9"/>
</dbReference>
<evidence type="ECO:0000313" key="2">
    <source>
        <dbReference type="EMBL" id="CAJ1974597.1"/>
    </source>
</evidence>
<evidence type="ECO:0000313" key="3">
    <source>
        <dbReference type="Proteomes" id="UP001189624"/>
    </source>
</evidence>
<organism evidence="2 3">
    <name type="scientific">Sphenostylis stenocarpa</name>
    <dbReference type="NCBI Taxonomy" id="92480"/>
    <lineage>
        <taxon>Eukaryota</taxon>
        <taxon>Viridiplantae</taxon>
        <taxon>Streptophyta</taxon>
        <taxon>Embryophyta</taxon>
        <taxon>Tracheophyta</taxon>
        <taxon>Spermatophyta</taxon>
        <taxon>Magnoliopsida</taxon>
        <taxon>eudicotyledons</taxon>
        <taxon>Gunneridae</taxon>
        <taxon>Pentapetalae</taxon>
        <taxon>rosids</taxon>
        <taxon>fabids</taxon>
        <taxon>Fabales</taxon>
        <taxon>Fabaceae</taxon>
        <taxon>Papilionoideae</taxon>
        <taxon>50 kb inversion clade</taxon>
        <taxon>NPAAA clade</taxon>
        <taxon>indigoferoid/millettioid clade</taxon>
        <taxon>Phaseoleae</taxon>
        <taxon>Sphenostylis</taxon>
    </lineage>
</organism>
<gene>
    <name evidence="2" type="ORF">AYBTSS11_LOCUS26677</name>
</gene>
<dbReference type="GO" id="GO:0005829">
    <property type="term" value="C:cytosol"/>
    <property type="evidence" value="ECO:0007669"/>
    <property type="project" value="TreeGrafter"/>
</dbReference>
<dbReference type="SUPFAM" id="SSF52540">
    <property type="entry name" value="P-loop containing nucleoside triphosphate hydrolases"/>
    <property type="match status" value="1"/>
</dbReference>
<comment type="similarity">
    <text evidence="1">Belongs to the shikimate kinase family.</text>
</comment>
<dbReference type="GO" id="GO:0004765">
    <property type="term" value="F:shikimate kinase activity"/>
    <property type="evidence" value="ECO:0007669"/>
    <property type="project" value="TreeGrafter"/>
</dbReference>
<dbReference type="Gene3D" id="3.40.50.300">
    <property type="entry name" value="P-loop containing nucleotide triphosphate hydrolases"/>
    <property type="match status" value="1"/>
</dbReference>
<sequence length="211" mass="23780">MFTPIVRILEYDNFQAPVDEMLILKVTRHHVDMSKSQEMEPYLNGRCIYLVGMMGSGKTTVAKILSQVLSYAFFDSFNWKFYVFLFAFGSSDALVEEEVDGTSVADIFKYYGETFFRNKEVTPPHLSTHPFSSLCGIRGFLDMVAELGHGNVSDLSPAAIAMEALEQIKDFLVSEDGSVLLTHNYILPNMTYNSLAKETDIIHCQSENVQT</sequence>
<dbReference type="PANTHER" id="PTHR21087:SF16">
    <property type="entry name" value="SHIKIMATE KINASE 1, CHLOROPLASTIC"/>
    <property type="match status" value="1"/>
</dbReference>
<reference evidence="2" key="1">
    <citation type="submission" date="2023-10" db="EMBL/GenBank/DDBJ databases">
        <authorList>
            <person name="Domelevo Entfellner J.-B."/>
        </authorList>
    </citation>
    <scope>NUCLEOTIDE SEQUENCE</scope>
</reference>
<dbReference type="EMBL" id="OY731406">
    <property type="protein sequence ID" value="CAJ1974597.1"/>
    <property type="molecule type" value="Genomic_DNA"/>
</dbReference>
<dbReference type="Gramene" id="rna-AYBTSS11_LOCUS26677">
    <property type="protein sequence ID" value="CAJ1974597.1"/>
    <property type="gene ID" value="gene-AYBTSS11_LOCUS26677"/>
</dbReference>
<dbReference type="InterPro" id="IPR027417">
    <property type="entry name" value="P-loop_NTPase"/>
</dbReference>
<keyword evidence="3" id="KW-1185">Reference proteome</keyword>
<dbReference type="AlphaFoldDB" id="A0AA86TPJ1"/>